<dbReference type="InterPro" id="IPR022742">
    <property type="entry name" value="Hydrolase_4"/>
</dbReference>
<dbReference type="InterPro" id="IPR012354">
    <property type="entry name" value="Esterase_lipase"/>
</dbReference>
<dbReference type="PATRIC" id="fig|1423733.4.peg.2371"/>
<sequence length="252" mass="27708">MNTMIQMPKPFFFENDGPKAIVLMHAYASSSNDVRMLGRHLQSEGYTVLASMFTGHATGEPKDILTQGSPAAWWQDTLAAIQQLRDKGYQQISIFGLSLGGIFAMKALETDPDLIGGGSFSSPVVRSRGSNLVPEFIKLAAATYKYTDLTQDEINADLDWLRANVPAQLAQVNTFAQTVTDDLPAIHKAVFVAQGGEDELIDANCAYDLKKALTNAQVDFHYYEHAGHVITVNSARHELMADLDTYLTTIYN</sequence>
<feature type="active site" description="Nucleophile" evidence="1">
    <location>
        <position position="98"/>
    </location>
</feature>
<evidence type="ECO:0000259" key="2">
    <source>
        <dbReference type="Pfam" id="PF12146"/>
    </source>
</evidence>
<dbReference type="GO" id="GO:0052689">
    <property type="term" value="F:carboxylic ester hydrolase activity"/>
    <property type="evidence" value="ECO:0007669"/>
    <property type="project" value="InterPro"/>
</dbReference>
<evidence type="ECO:0000256" key="1">
    <source>
        <dbReference type="PIRSR" id="PIRSR017388-1"/>
    </source>
</evidence>
<dbReference type="InterPro" id="IPR029058">
    <property type="entry name" value="AB_hydrolase_fold"/>
</dbReference>
<dbReference type="STRING" id="33960.TY91_05795"/>
<protein>
    <submittedName>
        <fullName evidence="3">Esterase lipase</fullName>
    </submittedName>
</protein>
<evidence type="ECO:0000313" key="3">
    <source>
        <dbReference type="EMBL" id="KRM75390.1"/>
    </source>
</evidence>
<accession>A0A0R2B7M1</accession>
<reference evidence="3 4" key="1">
    <citation type="journal article" date="2015" name="Genome Announc.">
        <title>Expanding the biotechnology potential of lactobacilli through comparative genomics of 213 strains and associated genera.</title>
        <authorList>
            <person name="Sun Z."/>
            <person name="Harris H.M."/>
            <person name="McCann A."/>
            <person name="Guo C."/>
            <person name="Argimon S."/>
            <person name="Zhang W."/>
            <person name="Yang X."/>
            <person name="Jeffery I.B."/>
            <person name="Cooney J.C."/>
            <person name="Kagawa T.F."/>
            <person name="Liu W."/>
            <person name="Song Y."/>
            <person name="Salvetti E."/>
            <person name="Wrobel A."/>
            <person name="Rasinkangas P."/>
            <person name="Parkhill J."/>
            <person name="Rea M.C."/>
            <person name="O'Sullivan O."/>
            <person name="Ritari J."/>
            <person name="Douillard F.P."/>
            <person name="Paul Ross R."/>
            <person name="Yang R."/>
            <person name="Briner A.E."/>
            <person name="Felis G.E."/>
            <person name="de Vos W.M."/>
            <person name="Barrangou R."/>
            <person name="Klaenhammer T.R."/>
            <person name="Caufield P.W."/>
            <person name="Cui Y."/>
            <person name="Zhang H."/>
            <person name="O'Toole P.W."/>
        </authorList>
    </citation>
    <scope>NUCLEOTIDE SEQUENCE [LARGE SCALE GENOMIC DNA]</scope>
    <source>
        <strain evidence="3 4">DSM 20515</strain>
    </source>
</reference>
<dbReference type="PIRSF" id="PIRSF017388">
    <property type="entry name" value="Esterase_lipase"/>
    <property type="match status" value="1"/>
</dbReference>
<evidence type="ECO:0000313" key="4">
    <source>
        <dbReference type="Proteomes" id="UP000051845"/>
    </source>
</evidence>
<dbReference type="Pfam" id="PF12146">
    <property type="entry name" value="Hydrolase_4"/>
    <property type="match status" value="1"/>
</dbReference>
<dbReference type="SUPFAM" id="SSF53474">
    <property type="entry name" value="alpha/beta-Hydrolases"/>
    <property type="match status" value="1"/>
</dbReference>
<dbReference type="Proteomes" id="UP000051845">
    <property type="component" value="Unassembled WGS sequence"/>
</dbReference>
<feature type="active site" description="Charge relay system" evidence="1">
    <location>
        <position position="228"/>
    </location>
</feature>
<feature type="active site" description="Charge relay system" evidence="1">
    <location>
        <position position="198"/>
    </location>
</feature>
<gene>
    <name evidence="3" type="ORF">FC82_GL002259</name>
</gene>
<comment type="caution">
    <text evidence="3">The sequence shown here is derived from an EMBL/GenBank/DDBJ whole genome shotgun (WGS) entry which is preliminary data.</text>
</comment>
<organism evidence="3 4">
    <name type="scientific">Secundilactobacillus collinoides DSM 20515 = JCM 1123</name>
    <dbReference type="NCBI Taxonomy" id="1423733"/>
    <lineage>
        <taxon>Bacteria</taxon>
        <taxon>Bacillati</taxon>
        <taxon>Bacillota</taxon>
        <taxon>Bacilli</taxon>
        <taxon>Lactobacillales</taxon>
        <taxon>Lactobacillaceae</taxon>
        <taxon>Secundilactobacillus</taxon>
    </lineage>
</organism>
<dbReference type="AlphaFoldDB" id="A0A0R2B7M1"/>
<dbReference type="Gene3D" id="3.40.50.1820">
    <property type="entry name" value="alpha/beta hydrolase"/>
    <property type="match status" value="1"/>
</dbReference>
<dbReference type="EMBL" id="AYYR01000053">
    <property type="protein sequence ID" value="KRM75390.1"/>
    <property type="molecule type" value="Genomic_DNA"/>
</dbReference>
<name>A0A0R2B7M1_SECCO</name>
<feature type="domain" description="Serine aminopeptidase S33" evidence="2">
    <location>
        <begin position="19"/>
        <end position="231"/>
    </location>
</feature>
<proteinExistence type="predicted"/>